<feature type="region of interest" description="Disordered" evidence="1">
    <location>
        <begin position="372"/>
        <end position="397"/>
    </location>
</feature>
<feature type="region of interest" description="Disordered" evidence="1">
    <location>
        <begin position="1"/>
        <end position="94"/>
    </location>
</feature>
<name>A0A0G4EHH9_VITBC</name>
<proteinExistence type="predicted"/>
<feature type="compositionally biased region" description="Basic and acidic residues" evidence="1">
    <location>
        <begin position="373"/>
        <end position="397"/>
    </location>
</feature>
<organism evidence="2 3">
    <name type="scientific">Vitrella brassicaformis (strain CCMP3155)</name>
    <dbReference type="NCBI Taxonomy" id="1169540"/>
    <lineage>
        <taxon>Eukaryota</taxon>
        <taxon>Sar</taxon>
        <taxon>Alveolata</taxon>
        <taxon>Colpodellida</taxon>
        <taxon>Vitrellaceae</taxon>
        <taxon>Vitrella</taxon>
    </lineage>
</organism>
<dbReference type="STRING" id="1169540.A0A0G4EHH9"/>
<dbReference type="EMBL" id="CDMY01000227">
    <property type="protein sequence ID" value="CEL95353.1"/>
    <property type="molecule type" value="Genomic_DNA"/>
</dbReference>
<dbReference type="InParanoid" id="A0A0G4EHH9"/>
<dbReference type="Proteomes" id="UP000041254">
    <property type="component" value="Unassembled WGS sequence"/>
</dbReference>
<reference evidence="2 3" key="1">
    <citation type="submission" date="2014-11" db="EMBL/GenBank/DDBJ databases">
        <authorList>
            <person name="Zhu J."/>
            <person name="Qi W."/>
            <person name="Song R."/>
        </authorList>
    </citation>
    <scope>NUCLEOTIDE SEQUENCE [LARGE SCALE GENOMIC DNA]</scope>
</reference>
<protein>
    <submittedName>
        <fullName evidence="2">Uncharacterized protein</fullName>
    </submittedName>
</protein>
<accession>A0A0G4EHH9</accession>
<dbReference type="VEuPathDB" id="CryptoDB:Vbra_11783"/>
<feature type="compositionally biased region" description="Low complexity" evidence="1">
    <location>
        <begin position="19"/>
        <end position="31"/>
    </location>
</feature>
<feature type="region of interest" description="Disordered" evidence="1">
    <location>
        <begin position="279"/>
        <end position="298"/>
    </location>
</feature>
<gene>
    <name evidence="2" type="ORF">Vbra_11783</name>
</gene>
<keyword evidence="3" id="KW-1185">Reference proteome</keyword>
<evidence type="ECO:0000313" key="3">
    <source>
        <dbReference type="Proteomes" id="UP000041254"/>
    </source>
</evidence>
<feature type="compositionally biased region" description="Low complexity" evidence="1">
    <location>
        <begin position="1"/>
        <end position="11"/>
    </location>
</feature>
<evidence type="ECO:0000256" key="1">
    <source>
        <dbReference type="SAM" id="MobiDB-lite"/>
    </source>
</evidence>
<feature type="compositionally biased region" description="Basic residues" evidence="1">
    <location>
        <begin position="65"/>
        <end position="87"/>
    </location>
</feature>
<evidence type="ECO:0000313" key="2">
    <source>
        <dbReference type="EMBL" id="CEL95353.1"/>
    </source>
</evidence>
<sequence>MADMSQGVPPGSSAPPPTAAAGGATQPPASSVHAVPPLPGPFPPQVCGGMPPPPDHDAGPSLAAKRPKSKAKSKAKRKSAATSKKRAGAAGRQAAVMPPVAGGDMWNSAGVGPPAGAAEVVPPMSLAMGVPVPMGGVAMGGVPTGASQPIGEPSSSAYEAAGSPPAVAGGGLRMPMFLPSSPPAHPHLQFPSYRGPPPSFPPHMPPHRFPPPTLLRGRFPAAAMSYPPGPPPPYFFPPRAMVVDTRPAAPIAPPAANVKMEQAASSAVAGEQPADNKVSAAAAAAGGGEKPTLPDYNGGLSLPPPLNASERIRELHEALMKKDAEGSDSYLQALERLPGVIRLQKANELELLAYRLQVEANDEMARGKRLRILHTDTDNDERPEGRGAKRTIGERDR</sequence>
<dbReference type="AlphaFoldDB" id="A0A0G4EHH9"/>